<protein>
    <recommendedName>
        <fullName evidence="3">Lipoprotein</fullName>
    </recommendedName>
</protein>
<accession>A0ABS4R6R4</accession>
<gene>
    <name evidence="1" type="ORF">J2Z31_005122</name>
</gene>
<keyword evidence="2" id="KW-1185">Reference proteome</keyword>
<dbReference type="Proteomes" id="UP000730739">
    <property type="component" value="Unassembled WGS sequence"/>
</dbReference>
<name>A0ABS4R6R4_9HYPH</name>
<dbReference type="EMBL" id="JAGILA010000008">
    <property type="protein sequence ID" value="MBP2238585.1"/>
    <property type="molecule type" value="Genomic_DNA"/>
</dbReference>
<evidence type="ECO:0008006" key="3">
    <source>
        <dbReference type="Google" id="ProtNLM"/>
    </source>
</evidence>
<evidence type="ECO:0000313" key="1">
    <source>
        <dbReference type="EMBL" id="MBP2238585.1"/>
    </source>
</evidence>
<comment type="caution">
    <text evidence="1">The sequence shown here is derived from an EMBL/GenBank/DDBJ whole genome shotgun (WGS) entry which is preliminary data.</text>
</comment>
<sequence length="37" mass="3984">MRKILMLLALVTLAACQSGKVFVGGEGEYYQGIVAPR</sequence>
<evidence type="ECO:0000313" key="2">
    <source>
        <dbReference type="Proteomes" id="UP000730739"/>
    </source>
</evidence>
<dbReference type="PROSITE" id="PS51257">
    <property type="entry name" value="PROKAR_LIPOPROTEIN"/>
    <property type="match status" value="1"/>
</dbReference>
<organism evidence="1 2">
    <name type="scientific">Sinorhizobium kostiense</name>
    <dbReference type="NCBI Taxonomy" id="76747"/>
    <lineage>
        <taxon>Bacteria</taxon>
        <taxon>Pseudomonadati</taxon>
        <taxon>Pseudomonadota</taxon>
        <taxon>Alphaproteobacteria</taxon>
        <taxon>Hyphomicrobiales</taxon>
        <taxon>Rhizobiaceae</taxon>
        <taxon>Sinorhizobium/Ensifer group</taxon>
        <taxon>Sinorhizobium</taxon>
    </lineage>
</organism>
<reference evidence="1 2" key="1">
    <citation type="submission" date="2021-03" db="EMBL/GenBank/DDBJ databases">
        <title>Genomic Encyclopedia of Type Strains, Phase IV (KMG-IV): sequencing the most valuable type-strain genomes for metagenomic binning, comparative biology and taxonomic classification.</title>
        <authorList>
            <person name="Goeker M."/>
        </authorList>
    </citation>
    <scope>NUCLEOTIDE SEQUENCE [LARGE SCALE GENOMIC DNA]</scope>
    <source>
        <strain evidence="1 2">DSM 13372</strain>
    </source>
</reference>
<proteinExistence type="predicted"/>